<protein>
    <submittedName>
        <fullName evidence="2">Metallopeptidase family M24</fullName>
    </submittedName>
</protein>
<dbReference type="Gene3D" id="3.90.230.10">
    <property type="entry name" value="Creatinase/methionine aminopeptidase superfamily"/>
    <property type="match status" value="1"/>
</dbReference>
<organism evidence="2 3">
    <name type="scientific">Calycomorphotria hydatis</name>
    <dbReference type="NCBI Taxonomy" id="2528027"/>
    <lineage>
        <taxon>Bacteria</taxon>
        <taxon>Pseudomonadati</taxon>
        <taxon>Planctomycetota</taxon>
        <taxon>Planctomycetia</taxon>
        <taxon>Planctomycetales</taxon>
        <taxon>Planctomycetaceae</taxon>
        <taxon>Calycomorphotria</taxon>
    </lineage>
</organism>
<keyword evidence="3" id="KW-1185">Reference proteome</keyword>
<dbReference type="Gene3D" id="3.40.350.10">
    <property type="entry name" value="Creatinase/prolidase N-terminal domain"/>
    <property type="match status" value="1"/>
</dbReference>
<dbReference type="RefSeq" id="WP_145266524.1">
    <property type="nucleotide sequence ID" value="NZ_CP036316.1"/>
</dbReference>
<proteinExistence type="predicted"/>
<dbReference type="KEGG" id="chya:V22_42290"/>
<dbReference type="InterPro" id="IPR029149">
    <property type="entry name" value="Creatin/AminoP/Spt16_N"/>
</dbReference>
<reference evidence="2 3" key="1">
    <citation type="submission" date="2019-02" db="EMBL/GenBank/DDBJ databases">
        <title>Deep-cultivation of Planctomycetes and their phenomic and genomic characterization uncovers novel biology.</title>
        <authorList>
            <person name="Wiegand S."/>
            <person name="Jogler M."/>
            <person name="Boedeker C."/>
            <person name="Pinto D."/>
            <person name="Vollmers J."/>
            <person name="Rivas-Marin E."/>
            <person name="Kohn T."/>
            <person name="Peeters S.H."/>
            <person name="Heuer A."/>
            <person name="Rast P."/>
            <person name="Oberbeckmann S."/>
            <person name="Bunk B."/>
            <person name="Jeske O."/>
            <person name="Meyerdierks A."/>
            <person name="Storesund J.E."/>
            <person name="Kallscheuer N."/>
            <person name="Luecker S."/>
            <person name="Lage O.M."/>
            <person name="Pohl T."/>
            <person name="Merkel B.J."/>
            <person name="Hornburger P."/>
            <person name="Mueller R.-W."/>
            <person name="Bruemmer F."/>
            <person name="Labrenz M."/>
            <person name="Spormann A.M."/>
            <person name="Op den Camp H."/>
            <person name="Overmann J."/>
            <person name="Amann R."/>
            <person name="Jetten M.S.M."/>
            <person name="Mascher T."/>
            <person name="Medema M.H."/>
            <person name="Devos D.P."/>
            <person name="Kaster A.-K."/>
            <person name="Ovreas L."/>
            <person name="Rohde M."/>
            <person name="Galperin M.Y."/>
            <person name="Jogler C."/>
        </authorList>
    </citation>
    <scope>NUCLEOTIDE SEQUENCE [LARGE SCALE GENOMIC DNA]</scope>
    <source>
        <strain evidence="2 3">V22</strain>
    </source>
</reference>
<dbReference type="PANTHER" id="PTHR46112:SF2">
    <property type="entry name" value="XAA-PRO AMINOPEPTIDASE P-RELATED"/>
    <property type="match status" value="1"/>
</dbReference>
<sequence>MALALGGMSEPLSTAEFSLHDLQRANDVDQRQEVIADFLSEHGLDALLISRPENFAWFTLGGNNLRDAGGETTAGLFLTSDARVVICNNIDSQQIFDKELNGLGFQLKERPWHEPKDALIKDLCRGRNVGSDTGIGITENMATELDKLRLPLGHSEELQLKALGRDVVHAVEATGRHCQPGQHECEIAGELAHRLIKRCIEPVRMQVIGDGRAKTYPHGGNMATPVVNYCTIMALGRRDGLHVATSRTVAFGTIDQNQLQAHRNVLLMQATGISFSQAGLKLSETWQRVHRIYEKFNYADEWMLTDQAEVIGYRAVEHQVTPDSDFEMQVGYPICWHPAVEAAPVCDTVLVKESGVEMITGIESWPVVTIQVRGTQITRPDLYVRSPS</sequence>
<dbReference type="PANTHER" id="PTHR46112">
    <property type="entry name" value="AMINOPEPTIDASE"/>
    <property type="match status" value="1"/>
</dbReference>
<dbReference type="Pfam" id="PF00557">
    <property type="entry name" value="Peptidase_M24"/>
    <property type="match status" value="1"/>
</dbReference>
<dbReference type="OrthoDB" id="4850044at2"/>
<dbReference type="InterPro" id="IPR036005">
    <property type="entry name" value="Creatinase/aminopeptidase-like"/>
</dbReference>
<accession>A0A517TF11</accession>
<dbReference type="InterPro" id="IPR000994">
    <property type="entry name" value="Pept_M24"/>
</dbReference>
<dbReference type="AlphaFoldDB" id="A0A517TF11"/>
<evidence type="ECO:0000313" key="3">
    <source>
        <dbReference type="Proteomes" id="UP000319976"/>
    </source>
</evidence>
<dbReference type="EMBL" id="CP036316">
    <property type="protein sequence ID" value="QDT66957.1"/>
    <property type="molecule type" value="Genomic_DNA"/>
</dbReference>
<feature type="domain" description="Peptidase M24" evidence="1">
    <location>
        <begin position="165"/>
        <end position="301"/>
    </location>
</feature>
<name>A0A517TF11_9PLAN</name>
<dbReference type="Proteomes" id="UP000319976">
    <property type="component" value="Chromosome"/>
</dbReference>
<evidence type="ECO:0000313" key="2">
    <source>
        <dbReference type="EMBL" id="QDT66957.1"/>
    </source>
</evidence>
<dbReference type="SUPFAM" id="SSF53092">
    <property type="entry name" value="Creatinase/prolidase N-terminal domain"/>
    <property type="match status" value="1"/>
</dbReference>
<dbReference type="InterPro" id="IPR050659">
    <property type="entry name" value="Peptidase_M24B"/>
</dbReference>
<evidence type="ECO:0000259" key="1">
    <source>
        <dbReference type="Pfam" id="PF00557"/>
    </source>
</evidence>
<gene>
    <name evidence="2" type="ORF">V22_42290</name>
</gene>
<dbReference type="SUPFAM" id="SSF55920">
    <property type="entry name" value="Creatinase/aminopeptidase"/>
    <property type="match status" value="1"/>
</dbReference>